<proteinExistence type="predicted"/>
<comment type="caution">
    <text evidence="2">The sequence shown here is derived from an EMBL/GenBank/DDBJ whole genome shotgun (WGS) entry which is preliminary data.</text>
</comment>
<keyword evidence="3" id="KW-1185">Reference proteome</keyword>
<evidence type="ECO:0000313" key="2">
    <source>
        <dbReference type="EMBL" id="MPD02941.1"/>
    </source>
</evidence>
<protein>
    <submittedName>
        <fullName evidence="2">Uncharacterized protein</fullName>
    </submittedName>
</protein>
<dbReference type="EMBL" id="VSRR010133846">
    <property type="protein sequence ID" value="MPD02941.1"/>
    <property type="molecule type" value="Genomic_DNA"/>
</dbReference>
<gene>
    <name evidence="2" type="ORF">E2C01_098550</name>
</gene>
<sequence>MLASVSRPDQHVREGKAPNSPAPRLASHRLVVTETNSRNTSKQIYVLQYEHEAPVTEIRKEERVSIYVQVCGGGGGVWCVWRW</sequence>
<feature type="region of interest" description="Disordered" evidence="1">
    <location>
        <begin position="1"/>
        <end position="29"/>
    </location>
</feature>
<accession>A0A5B7K1H9</accession>
<organism evidence="2 3">
    <name type="scientific">Portunus trituberculatus</name>
    <name type="common">Swimming crab</name>
    <name type="synonym">Neptunus trituberculatus</name>
    <dbReference type="NCBI Taxonomy" id="210409"/>
    <lineage>
        <taxon>Eukaryota</taxon>
        <taxon>Metazoa</taxon>
        <taxon>Ecdysozoa</taxon>
        <taxon>Arthropoda</taxon>
        <taxon>Crustacea</taxon>
        <taxon>Multicrustacea</taxon>
        <taxon>Malacostraca</taxon>
        <taxon>Eumalacostraca</taxon>
        <taxon>Eucarida</taxon>
        <taxon>Decapoda</taxon>
        <taxon>Pleocyemata</taxon>
        <taxon>Brachyura</taxon>
        <taxon>Eubrachyura</taxon>
        <taxon>Portunoidea</taxon>
        <taxon>Portunidae</taxon>
        <taxon>Portuninae</taxon>
        <taxon>Portunus</taxon>
    </lineage>
</organism>
<name>A0A5B7K1H9_PORTR</name>
<evidence type="ECO:0000313" key="3">
    <source>
        <dbReference type="Proteomes" id="UP000324222"/>
    </source>
</evidence>
<evidence type="ECO:0000256" key="1">
    <source>
        <dbReference type="SAM" id="MobiDB-lite"/>
    </source>
</evidence>
<dbReference type="Proteomes" id="UP000324222">
    <property type="component" value="Unassembled WGS sequence"/>
</dbReference>
<dbReference type="AlphaFoldDB" id="A0A5B7K1H9"/>
<reference evidence="2 3" key="1">
    <citation type="submission" date="2019-05" db="EMBL/GenBank/DDBJ databases">
        <title>Another draft genome of Portunus trituberculatus and its Hox gene families provides insights of decapod evolution.</title>
        <authorList>
            <person name="Jeong J.-H."/>
            <person name="Song I."/>
            <person name="Kim S."/>
            <person name="Choi T."/>
            <person name="Kim D."/>
            <person name="Ryu S."/>
            <person name="Kim W."/>
        </authorList>
    </citation>
    <scope>NUCLEOTIDE SEQUENCE [LARGE SCALE GENOMIC DNA]</scope>
    <source>
        <tissue evidence="2">Muscle</tissue>
    </source>
</reference>